<dbReference type="EMBL" id="JBHUCP010000015">
    <property type="protein sequence ID" value="MFD1531813.1"/>
    <property type="molecule type" value="Genomic_DNA"/>
</dbReference>
<name>A0ABW4FMG2_9PSEU</name>
<keyword evidence="2" id="KW-1185">Reference proteome</keyword>
<proteinExistence type="predicted"/>
<dbReference type="Proteomes" id="UP001597145">
    <property type="component" value="Unassembled WGS sequence"/>
</dbReference>
<dbReference type="RefSeq" id="WP_343983907.1">
    <property type="nucleotide sequence ID" value="NZ_BAAAJG010000016.1"/>
</dbReference>
<gene>
    <name evidence="1" type="ORF">ACFSCY_20475</name>
</gene>
<evidence type="ECO:0000313" key="2">
    <source>
        <dbReference type="Proteomes" id="UP001597145"/>
    </source>
</evidence>
<protein>
    <submittedName>
        <fullName evidence="1">Uncharacterized protein</fullName>
    </submittedName>
</protein>
<sequence length="56" mass="6025">MVTALIVLLLVGALVTLSIVRPSTSFLAPAPADRDRERTLGDLRALPGYHSDVRLP</sequence>
<organism evidence="1 2">
    <name type="scientific">Pseudonocardia aurantiaca</name>
    <dbReference type="NCBI Taxonomy" id="75290"/>
    <lineage>
        <taxon>Bacteria</taxon>
        <taxon>Bacillati</taxon>
        <taxon>Actinomycetota</taxon>
        <taxon>Actinomycetes</taxon>
        <taxon>Pseudonocardiales</taxon>
        <taxon>Pseudonocardiaceae</taxon>
        <taxon>Pseudonocardia</taxon>
    </lineage>
</organism>
<reference evidence="2" key="1">
    <citation type="journal article" date="2019" name="Int. J. Syst. Evol. Microbiol.">
        <title>The Global Catalogue of Microorganisms (GCM) 10K type strain sequencing project: providing services to taxonomists for standard genome sequencing and annotation.</title>
        <authorList>
            <consortium name="The Broad Institute Genomics Platform"/>
            <consortium name="The Broad Institute Genome Sequencing Center for Infectious Disease"/>
            <person name="Wu L."/>
            <person name="Ma J."/>
        </authorList>
    </citation>
    <scope>NUCLEOTIDE SEQUENCE [LARGE SCALE GENOMIC DNA]</scope>
    <source>
        <strain evidence="2">JCM 12165</strain>
    </source>
</reference>
<evidence type="ECO:0000313" key="1">
    <source>
        <dbReference type="EMBL" id="MFD1531813.1"/>
    </source>
</evidence>
<comment type="caution">
    <text evidence="1">The sequence shown here is derived from an EMBL/GenBank/DDBJ whole genome shotgun (WGS) entry which is preliminary data.</text>
</comment>
<accession>A0ABW4FMG2</accession>